<proteinExistence type="predicted"/>
<dbReference type="SUPFAM" id="SSF56112">
    <property type="entry name" value="Protein kinase-like (PK-like)"/>
    <property type="match status" value="1"/>
</dbReference>
<reference evidence="1 2" key="1">
    <citation type="journal article" date="2018" name="Front. Microbiol.">
        <title>Genomic and genetic insights into a cosmopolitan fungus, Paecilomyces variotii (Eurotiales).</title>
        <authorList>
            <person name="Urquhart A.S."/>
            <person name="Mondo S.J."/>
            <person name="Makela M.R."/>
            <person name="Hane J.K."/>
            <person name="Wiebenga A."/>
            <person name="He G."/>
            <person name="Mihaltcheva S."/>
            <person name="Pangilinan J."/>
            <person name="Lipzen A."/>
            <person name="Barry K."/>
            <person name="de Vries R.P."/>
            <person name="Grigoriev I.V."/>
            <person name="Idnurm A."/>
        </authorList>
    </citation>
    <scope>NUCLEOTIDE SEQUENCE [LARGE SCALE GENOMIC DNA]</scope>
    <source>
        <strain evidence="1 2">CBS 101075</strain>
    </source>
</reference>
<sequence length="291" mass="33731">MAEDLGLTRKSDWLDILTESKDETGESSYRIYFPKTKTEWKIEQILTERVFDARDTGEHDLYEASGICIAVQTEGPSKSSEAILRVRMQIPPDTSNDEDDDDREHSKFAKDEISWMADNEIDFLEQLTEKGCSCTPKLLDYRISTQTKDQYVPGGYIAFILMEKVPGRNLNNFHTFTLKERDEVRIAAARAIREFYSLGYRHMDRGRHNLIWDDETKRCFIVDLESVEYVGKPKKFIPNSEFVVWELACKSRYGNLHTVDPMVSRGNEEAPDDESLRALVSRPLKRKRAKI</sequence>
<evidence type="ECO:0008006" key="3">
    <source>
        <dbReference type="Google" id="ProtNLM"/>
    </source>
</evidence>
<dbReference type="OrthoDB" id="4207132at2759"/>
<dbReference type="Gene3D" id="1.10.510.10">
    <property type="entry name" value="Transferase(Phosphotransferase) domain 1"/>
    <property type="match status" value="1"/>
</dbReference>
<dbReference type="InterPro" id="IPR011009">
    <property type="entry name" value="Kinase-like_dom_sf"/>
</dbReference>
<accession>A0A443I5Z6</accession>
<organism evidence="1 2">
    <name type="scientific">Byssochlamys spectabilis</name>
    <name type="common">Paecilomyces variotii</name>
    <dbReference type="NCBI Taxonomy" id="264951"/>
    <lineage>
        <taxon>Eukaryota</taxon>
        <taxon>Fungi</taxon>
        <taxon>Dikarya</taxon>
        <taxon>Ascomycota</taxon>
        <taxon>Pezizomycotina</taxon>
        <taxon>Eurotiomycetes</taxon>
        <taxon>Eurotiomycetidae</taxon>
        <taxon>Eurotiales</taxon>
        <taxon>Thermoascaceae</taxon>
        <taxon>Paecilomyces</taxon>
    </lineage>
</organism>
<gene>
    <name evidence="1" type="ORF">C8Q69DRAFT_450989</name>
</gene>
<dbReference type="VEuPathDB" id="FungiDB:C8Q69DRAFT_450989"/>
<evidence type="ECO:0000313" key="2">
    <source>
        <dbReference type="Proteomes" id="UP000283841"/>
    </source>
</evidence>
<dbReference type="STRING" id="264951.A0A443I5Z6"/>
<dbReference type="EMBL" id="RCNU01000001">
    <property type="protein sequence ID" value="RWQ99405.1"/>
    <property type="molecule type" value="Genomic_DNA"/>
</dbReference>
<evidence type="ECO:0000313" key="1">
    <source>
        <dbReference type="EMBL" id="RWQ99405.1"/>
    </source>
</evidence>
<name>A0A443I5Z6_BYSSP</name>
<dbReference type="Proteomes" id="UP000283841">
    <property type="component" value="Unassembled WGS sequence"/>
</dbReference>
<keyword evidence="2" id="KW-1185">Reference proteome</keyword>
<dbReference type="GeneID" id="39598748"/>
<protein>
    <recommendedName>
        <fullName evidence="3">Protein kinase domain-containing protein</fullName>
    </recommendedName>
</protein>
<comment type="caution">
    <text evidence="1">The sequence shown here is derived from an EMBL/GenBank/DDBJ whole genome shotgun (WGS) entry which is preliminary data.</text>
</comment>
<dbReference type="AlphaFoldDB" id="A0A443I5Z6"/>
<dbReference type="RefSeq" id="XP_028489050.1">
    <property type="nucleotide sequence ID" value="XM_028629471.1"/>
</dbReference>